<keyword evidence="1" id="KW-0812">Transmembrane</keyword>
<dbReference type="KEGG" id="aev:EI546_05680"/>
<organism evidence="2 3">
    <name type="scientific">Aequorivita ciconiae</name>
    <dbReference type="NCBI Taxonomy" id="2494375"/>
    <lineage>
        <taxon>Bacteria</taxon>
        <taxon>Pseudomonadati</taxon>
        <taxon>Bacteroidota</taxon>
        <taxon>Flavobacteriia</taxon>
        <taxon>Flavobacteriales</taxon>
        <taxon>Flavobacteriaceae</taxon>
        <taxon>Aequorivita</taxon>
    </lineage>
</organism>
<evidence type="ECO:0000313" key="3">
    <source>
        <dbReference type="Proteomes" id="UP000285517"/>
    </source>
</evidence>
<feature type="transmembrane region" description="Helical" evidence="1">
    <location>
        <begin position="100"/>
        <end position="123"/>
    </location>
</feature>
<evidence type="ECO:0000313" key="2">
    <source>
        <dbReference type="EMBL" id="QAA83179.1"/>
    </source>
</evidence>
<feature type="transmembrane region" description="Helical" evidence="1">
    <location>
        <begin position="48"/>
        <end position="65"/>
    </location>
</feature>
<reference evidence="2 3" key="1">
    <citation type="submission" date="2019-01" db="EMBL/GenBank/DDBJ databases">
        <title>Complete genome sequencing of Aequorivita sp. H23M31.</title>
        <authorList>
            <person name="Bae J.-W."/>
        </authorList>
    </citation>
    <scope>NUCLEOTIDE SEQUENCE [LARGE SCALE GENOMIC DNA]</scope>
    <source>
        <strain evidence="2 3">H23M31</strain>
    </source>
</reference>
<feature type="transmembrane region" description="Helical" evidence="1">
    <location>
        <begin position="341"/>
        <end position="367"/>
    </location>
</feature>
<dbReference type="AlphaFoldDB" id="A0A410G7A2"/>
<evidence type="ECO:0008006" key="4">
    <source>
        <dbReference type="Google" id="ProtNLM"/>
    </source>
</evidence>
<dbReference type="EMBL" id="CP034951">
    <property type="protein sequence ID" value="QAA83179.1"/>
    <property type="molecule type" value="Genomic_DNA"/>
</dbReference>
<feature type="transmembrane region" description="Helical" evidence="1">
    <location>
        <begin position="373"/>
        <end position="396"/>
    </location>
</feature>
<evidence type="ECO:0000256" key="1">
    <source>
        <dbReference type="SAM" id="Phobius"/>
    </source>
</evidence>
<feature type="transmembrane region" description="Helical" evidence="1">
    <location>
        <begin position="234"/>
        <end position="256"/>
    </location>
</feature>
<feature type="transmembrane region" description="Helical" evidence="1">
    <location>
        <begin position="309"/>
        <end position="329"/>
    </location>
</feature>
<sequence length="409" mass="47577">MNLKKHIVIALFYFLIVSLMGILLRFYVVTPLPINHKFLLHAHSHTALLGWVYLGLTTLIYRIFLQSADKPKLYSRIFYVTNISILGMIITFPIQGYALFSIIFSTLFLFASYWFAWFAMKYVPEHFKTRFSWRLIKIALWYLVFSSIGPWAIGGVMSTLGPTSIWYKTSIYFYLHFQYNAWFILGLLGILFFFFEEKGVQFNPQNLKSFLYLFNFGGIATFFLSALWFQPPKIFYVLGGIGAVVQMLAFSDLYGIIKPGFPIIKREFGQYSWLFLKIAFVLMGVKLLMQLISAHPYMANLAYRLKDFVIGYLHLVFLGIIITTLIAFLKYFKLLKLSKSFVWLFLIAFATTEILIFYKATAFWIGLPFFAEYYIFLAVLSCLFPVAIGILFFANIRDTKVWPLKNLGN</sequence>
<name>A0A410G7A2_9FLAO</name>
<feature type="transmembrane region" description="Helical" evidence="1">
    <location>
        <begin position="268"/>
        <end position="289"/>
    </location>
</feature>
<feature type="transmembrane region" description="Helical" evidence="1">
    <location>
        <begin position="207"/>
        <end position="228"/>
    </location>
</feature>
<dbReference type="OrthoDB" id="2827525at2"/>
<gene>
    <name evidence="2" type="ORF">EI546_05680</name>
</gene>
<feature type="transmembrane region" description="Helical" evidence="1">
    <location>
        <begin position="77"/>
        <end position="94"/>
    </location>
</feature>
<protein>
    <recommendedName>
        <fullName evidence="4">NnrS family protein</fullName>
    </recommendedName>
</protein>
<feature type="transmembrane region" description="Helical" evidence="1">
    <location>
        <begin position="173"/>
        <end position="195"/>
    </location>
</feature>
<keyword evidence="3" id="KW-1185">Reference proteome</keyword>
<proteinExistence type="predicted"/>
<feature type="transmembrane region" description="Helical" evidence="1">
    <location>
        <begin position="135"/>
        <end position="153"/>
    </location>
</feature>
<feature type="transmembrane region" description="Helical" evidence="1">
    <location>
        <begin position="7"/>
        <end position="28"/>
    </location>
</feature>
<keyword evidence="1" id="KW-1133">Transmembrane helix</keyword>
<dbReference type="Proteomes" id="UP000285517">
    <property type="component" value="Chromosome"/>
</dbReference>
<keyword evidence="1" id="KW-0472">Membrane</keyword>
<accession>A0A410G7A2</accession>